<name>A0A3B0VRR8_9ZZZZ</name>
<dbReference type="InterPro" id="IPR000064">
    <property type="entry name" value="NLP_P60_dom"/>
</dbReference>
<dbReference type="PROSITE" id="PS51935">
    <property type="entry name" value="NLPC_P60"/>
    <property type="match status" value="1"/>
</dbReference>
<evidence type="ECO:0000313" key="7">
    <source>
        <dbReference type="EMBL" id="VAW46398.1"/>
    </source>
</evidence>
<keyword evidence="4" id="KW-0378">Hydrolase</keyword>
<dbReference type="PANTHER" id="PTHR47360:SF1">
    <property type="entry name" value="ENDOPEPTIDASE NLPC-RELATED"/>
    <property type="match status" value="1"/>
</dbReference>
<dbReference type="EMBL" id="UOFC01000099">
    <property type="protein sequence ID" value="VAW46398.1"/>
    <property type="molecule type" value="Genomic_DNA"/>
</dbReference>
<accession>A0A3B0VRR8</accession>
<reference evidence="7" key="1">
    <citation type="submission" date="2018-06" db="EMBL/GenBank/DDBJ databases">
        <authorList>
            <person name="Zhirakovskaya E."/>
        </authorList>
    </citation>
    <scope>NUCLEOTIDE SEQUENCE</scope>
</reference>
<dbReference type="PROSITE" id="PS51257">
    <property type="entry name" value="PROKAR_LIPOPROTEIN"/>
    <property type="match status" value="1"/>
</dbReference>
<dbReference type="Gene3D" id="3.90.1720.10">
    <property type="entry name" value="endopeptidase domain like (from Nostoc punctiforme)"/>
    <property type="match status" value="1"/>
</dbReference>
<dbReference type="PANTHER" id="PTHR47360">
    <property type="entry name" value="MUREIN DD-ENDOPEPTIDASE MEPS/MUREIN LD-CARBOXYPEPTIDASE"/>
    <property type="match status" value="1"/>
</dbReference>
<dbReference type="SUPFAM" id="SSF54001">
    <property type="entry name" value="Cysteine proteinases"/>
    <property type="match status" value="1"/>
</dbReference>
<keyword evidence="2" id="KW-0645">Protease</keyword>
<dbReference type="Pfam" id="PF00877">
    <property type="entry name" value="NLPC_P60"/>
    <property type="match status" value="1"/>
</dbReference>
<evidence type="ECO:0000256" key="2">
    <source>
        <dbReference type="ARBA" id="ARBA00022670"/>
    </source>
</evidence>
<dbReference type="GO" id="GO:0006508">
    <property type="term" value="P:proteolysis"/>
    <property type="evidence" value="ECO:0007669"/>
    <property type="project" value="UniProtKB-KW"/>
</dbReference>
<proteinExistence type="inferred from homology"/>
<feature type="domain" description="NlpC/P60" evidence="6">
    <location>
        <begin position="34"/>
        <end position="155"/>
    </location>
</feature>
<evidence type="ECO:0000256" key="3">
    <source>
        <dbReference type="ARBA" id="ARBA00022729"/>
    </source>
</evidence>
<comment type="similarity">
    <text evidence="1">Belongs to the peptidase C40 family.</text>
</comment>
<dbReference type="InterPro" id="IPR052062">
    <property type="entry name" value="Murein_DD/LD_carboxypeptidase"/>
</dbReference>
<evidence type="ECO:0000256" key="4">
    <source>
        <dbReference type="ARBA" id="ARBA00022801"/>
    </source>
</evidence>
<organism evidence="7">
    <name type="scientific">hydrothermal vent metagenome</name>
    <dbReference type="NCBI Taxonomy" id="652676"/>
    <lineage>
        <taxon>unclassified sequences</taxon>
        <taxon>metagenomes</taxon>
        <taxon>ecological metagenomes</taxon>
    </lineage>
</organism>
<protein>
    <recommendedName>
        <fullName evidence="6">NlpC/P60 domain-containing protein</fullName>
    </recommendedName>
</protein>
<evidence type="ECO:0000256" key="1">
    <source>
        <dbReference type="ARBA" id="ARBA00007074"/>
    </source>
</evidence>
<dbReference type="AlphaFoldDB" id="A0A3B0VRR8"/>
<keyword evidence="5" id="KW-0788">Thiol protease</keyword>
<dbReference type="GO" id="GO:0008234">
    <property type="term" value="F:cysteine-type peptidase activity"/>
    <property type="evidence" value="ECO:0007669"/>
    <property type="project" value="UniProtKB-KW"/>
</dbReference>
<keyword evidence="3" id="KW-0732">Signal</keyword>
<evidence type="ECO:0000259" key="6">
    <source>
        <dbReference type="PROSITE" id="PS51935"/>
    </source>
</evidence>
<dbReference type="InterPro" id="IPR038765">
    <property type="entry name" value="Papain-like_cys_pep_sf"/>
</dbReference>
<gene>
    <name evidence="7" type="ORF">MNBD_GAMMA03-257</name>
</gene>
<sequence length="155" mass="17748">MYKVFIIILGVVFLTACSTSKKTPTSTVYVASSSDVRQQLLKQFKRWKGTPYRYGGTSLKGVDCSAFVQNTYRVKFKKQIPRTTKKQIKIGQKIKKSQLKAGDMVFFKTGRNSLHNGIYIGNSKFMHASSSKGVTISNLNNRYWRKIYLMSRRVL</sequence>
<evidence type="ECO:0000256" key="5">
    <source>
        <dbReference type="ARBA" id="ARBA00022807"/>
    </source>
</evidence>